<gene>
    <name evidence="1" type="ORF">DFP72DRAFT_829964</name>
</gene>
<feature type="non-terminal residue" evidence="1">
    <location>
        <position position="1"/>
    </location>
</feature>
<dbReference type="Proteomes" id="UP000521943">
    <property type="component" value="Unassembled WGS sequence"/>
</dbReference>
<comment type="caution">
    <text evidence="1">The sequence shown here is derived from an EMBL/GenBank/DDBJ whole genome shotgun (WGS) entry which is preliminary data.</text>
</comment>
<dbReference type="AlphaFoldDB" id="A0A8H6H8W8"/>
<dbReference type="EMBL" id="JACGCI010000173">
    <property type="protein sequence ID" value="KAF6742725.1"/>
    <property type="molecule type" value="Genomic_DNA"/>
</dbReference>
<proteinExistence type="predicted"/>
<name>A0A8H6H8W8_9AGAR</name>
<accession>A0A8H6H8W8</accession>
<evidence type="ECO:0000313" key="2">
    <source>
        <dbReference type="Proteomes" id="UP000521943"/>
    </source>
</evidence>
<protein>
    <submittedName>
        <fullName evidence="1">Uncharacterized protein</fullName>
    </submittedName>
</protein>
<reference evidence="1 2" key="1">
    <citation type="submission" date="2020-07" db="EMBL/GenBank/DDBJ databases">
        <title>Comparative genomics of pyrophilous fungi reveals a link between fire events and developmental genes.</title>
        <authorList>
            <consortium name="DOE Joint Genome Institute"/>
            <person name="Steindorff A.S."/>
            <person name="Carver A."/>
            <person name="Calhoun S."/>
            <person name="Stillman K."/>
            <person name="Liu H."/>
            <person name="Lipzen A."/>
            <person name="Pangilinan J."/>
            <person name="Labutti K."/>
            <person name="Bruns T.D."/>
            <person name="Grigoriev I.V."/>
        </authorList>
    </citation>
    <scope>NUCLEOTIDE SEQUENCE [LARGE SCALE GENOMIC DNA]</scope>
    <source>
        <strain evidence="1 2">CBS 144469</strain>
    </source>
</reference>
<sequence length="59" mass="6784">RWTSAWFNNKFHIIIHLPDHIVHFGPAILFATEAFESFNAVIRAKSVHSNRQAPSRDIA</sequence>
<keyword evidence="2" id="KW-1185">Reference proteome</keyword>
<evidence type="ECO:0000313" key="1">
    <source>
        <dbReference type="EMBL" id="KAF6742725.1"/>
    </source>
</evidence>
<dbReference type="OrthoDB" id="2506088at2759"/>
<organism evidence="1 2">
    <name type="scientific">Ephemerocybe angulata</name>
    <dbReference type="NCBI Taxonomy" id="980116"/>
    <lineage>
        <taxon>Eukaryota</taxon>
        <taxon>Fungi</taxon>
        <taxon>Dikarya</taxon>
        <taxon>Basidiomycota</taxon>
        <taxon>Agaricomycotina</taxon>
        <taxon>Agaricomycetes</taxon>
        <taxon>Agaricomycetidae</taxon>
        <taxon>Agaricales</taxon>
        <taxon>Agaricineae</taxon>
        <taxon>Psathyrellaceae</taxon>
        <taxon>Ephemerocybe</taxon>
    </lineage>
</organism>